<protein>
    <submittedName>
        <fullName evidence="12">RING U-box</fullName>
    </submittedName>
</protein>
<evidence type="ECO:0000256" key="6">
    <source>
        <dbReference type="ARBA" id="ARBA00022989"/>
    </source>
</evidence>
<comment type="caution">
    <text evidence="12">The sequence shown here is derived from an EMBL/GenBank/DDBJ whole genome shotgun (WGS) entry which is preliminary data.</text>
</comment>
<name>A0A5M8Q3P3_9LECA</name>
<proteinExistence type="predicted"/>
<evidence type="ECO:0000256" key="3">
    <source>
        <dbReference type="ARBA" id="ARBA00022723"/>
    </source>
</evidence>
<sequence length="561" mass="62134">MSAVSIDTFVLDFPDPQWSTSVERYRVNASISFDLFENTNLRTLSTDSVDAGDTVAGLLYVPDLTTSDPCYNTSKQYIPHNVTRQANLPSIDYSLIAIAPWISPNCTESYLAAARGPARAFIFYLLNNATGLPPPVSSAVWGLQDGGQWKFDNKYPVYAVPMQLGNTLMQQLAQYSGNMTNVKNGHLLTEQYDSRDYVRLYTEIDTDVQSSMPSLWVFILIILAILVVVVCATASLMHYVQHAGRQSLRRRVASGEVDLEALGIKRMTVPQNLLDKMALFVYVHNKQEFGEQNDEPPVAVNASPDSIVSASAKPLPQRGSELCHESASINIPPPNAYVPAQNCVSSEAARDALSQSTLPRRQLPFAQPTCPICLDDFISHMTTVRELPCGHIYHPECIDPFLRANSSLCPLCKARVLPAGYCPTNVTNAMVRRERLVRRMRERVTVESPVEDNTATVRAPVSVGRRMASFHRQFGGARHEGRRISSLPSPGAVEMGQAPRRSRSDALPPTRAHGVLPAAVPGRRANTILEDQRTAEDLDREAQARLSKWRKALRTVFPGFR</sequence>
<evidence type="ECO:0000313" key="13">
    <source>
        <dbReference type="Proteomes" id="UP000324767"/>
    </source>
</evidence>
<dbReference type="Pfam" id="PF13639">
    <property type="entry name" value="zf-RING_2"/>
    <property type="match status" value="1"/>
</dbReference>
<evidence type="ECO:0000256" key="10">
    <source>
        <dbReference type="SAM" id="Phobius"/>
    </source>
</evidence>
<dbReference type="GO" id="GO:0016020">
    <property type="term" value="C:membrane"/>
    <property type="evidence" value="ECO:0007669"/>
    <property type="project" value="UniProtKB-SubCell"/>
</dbReference>
<dbReference type="SMART" id="SM00184">
    <property type="entry name" value="RING"/>
    <property type="match status" value="1"/>
</dbReference>
<feature type="transmembrane region" description="Helical" evidence="10">
    <location>
        <begin position="215"/>
        <end position="240"/>
    </location>
</feature>
<dbReference type="CDD" id="cd16454">
    <property type="entry name" value="RING-H2_PA-TM-RING"/>
    <property type="match status" value="1"/>
</dbReference>
<dbReference type="AlphaFoldDB" id="A0A5M8Q3P3"/>
<reference evidence="12 13" key="1">
    <citation type="submission" date="2019-09" db="EMBL/GenBank/DDBJ databases">
        <title>The hologenome of the rock-dwelling lichen Lasallia pustulata.</title>
        <authorList>
            <person name="Greshake Tzovaras B."/>
            <person name="Segers F."/>
            <person name="Bicker A."/>
            <person name="Dal Grande F."/>
            <person name="Otte J."/>
            <person name="Hankeln T."/>
            <person name="Schmitt I."/>
            <person name="Ebersberger I."/>
        </authorList>
    </citation>
    <scope>NUCLEOTIDE SEQUENCE [LARGE SCALE GENOMIC DNA]</scope>
    <source>
        <strain evidence="12">A1-1</strain>
    </source>
</reference>
<feature type="region of interest" description="Disordered" evidence="9">
    <location>
        <begin position="474"/>
        <end position="516"/>
    </location>
</feature>
<evidence type="ECO:0000256" key="7">
    <source>
        <dbReference type="ARBA" id="ARBA00023136"/>
    </source>
</evidence>
<keyword evidence="7 10" id="KW-0472">Membrane</keyword>
<evidence type="ECO:0000259" key="11">
    <source>
        <dbReference type="PROSITE" id="PS50089"/>
    </source>
</evidence>
<evidence type="ECO:0000256" key="1">
    <source>
        <dbReference type="ARBA" id="ARBA00004370"/>
    </source>
</evidence>
<gene>
    <name evidence="12" type="ORF">FRX48_01022</name>
</gene>
<organism evidence="12 13">
    <name type="scientific">Lasallia pustulata</name>
    <dbReference type="NCBI Taxonomy" id="136370"/>
    <lineage>
        <taxon>Eukaryota</taxon>
        <taxon>Fungi</taxon>
        <taxon>Dikarya</taxon>
        <taxon>Ascomycota</taxon>
        <taxon>Pezizomycotina</taxon>
        <taxon>Lecanoromycetes</taxon>
        <taxon>OSLEUM clade</taxon>
        <taxon>Umbilicariomycetidae</taxon>
        <taxon>Umbilicariales</taxon>
        <taxon>Umbilicariaceae</taxon>
        <taxon>Lasallia</taxon>
    </lineage>
</organism>
<dbReference type="SUPFAM" id="SSF57850">
    <property type="entry name" value="RING/U-box"/>
    <property type="match status" value="1"/>
</dbReference>
<keyword evidence="5" id="KW-0862">Zinc</keyword>
<evidence type="ECO:0000313" key="12">
    <source>
        <dbReference type="EMBL" id="KAA6416302.1"/>
    </source>
</evidence>
<evidence type="ECO:0000256" key="2">
    <source>
        <dbReference type="ARBA" id="ARBA00022692"/>
    </source>
</evidence>
<feature type="domain" description="RING-type" evidence="11">
    <location>
        <begin position="370"/>
        <end position="413"/>
    </location>
</feature>
<evidence type="ECO:0000256" key="4">
    <source>
        <dbReference type="ARBA" id="ARBA00022771"/>
    </source>
</evidence>
<dbReference type="InterPro" id="IPR001841">
    <property type="entry name" value="Znf_RING"/>
</dbReference>
<dbReference type="PANTHER" id="PTHR46539:SF1">
    <property type="entry name" value="E3 UBIQUITIN-PROTEIN LIGASE ATL42"/>
    <property type="match status" value="1"/>
</dbReference>
<dbReference type="PROSITE" id="PS50089">
    <property type="entry name" value="ZF_RING_2"/>
    <property type="match status" value="1"/>
</dbReference>
<keyword evidence="2 10" id="KW-0812">Transmembrane</keyword>
<evidence type="ECO:0000256" key="8">
    <source>
        <dbReference type="PROSITE-ProRule" id="PRU00175"/>
    </source>
</evidence>
<keyword evidence="4 8" id="KW-0863">Zinc-finger</keyword>
<dbReference type="GO" id="GO:0008270">
    <property type="term" value="F:zinc ion binding"/>
    <property type="evidence" value="ECO:0007669"/>
    <property type="project" value="UniProtKB-KW"/>
</dbReference>
<evidence type="ECO:0000256" key="9">
    <source>
        <dbReference type="SAM" id="MobiDB-lite"/>
    </source>
</evidence>
<dbReference type="Proteomes" id="UP000324767">
    <property type="component" value="Unassembled WGS sequence"/>
</dbReference>
<accession>A0A5M8Q3P3</accession>
<dbReference type="OrthoDB" id="21204at2759"/>
<dbReference type="PANTHER" id="PTHR46539">
    <property type="entry name" value="E3 UBIQUITIN-PROTEIN LIGASE ATL42"/>
    <property type="match status" value="1"/>
</dbReference>
<dbReference type="EMBL" id="VXIT01000001">
    <property type="protein sequence ID" value="KAA6416302.1"/>
    <property type="molecule type" value="Genomic_DNA"/>
</dbReference>
<keyword evidence="3" id="KW-0479">Metal-binding</keyword>
<evidence type="ECO:0000256" key="5">
    <source>
        <dbReference type="ARBA" id="ARBA00022833"/>
    </source>
</evidence>
<dbReference type="InterPro" id="IPR013083">
    <property type="entry name" value="Znf_RING/FYVE/PHD"/>
</dbReference>
<dbReference type="Gene3D" id="3.30.40.10">
    <property type="entry name" value="Zinc/RING finger domain, C3HC4 (zinc finger)"/>
    <property type="match status" value="1"/>
</dbReference>
<comment type="subcellular location">
    <subcellularLocation>
        <location evidence="1">Membrane</location>
    </subcellularLocation>
</comment>
<keyword evidence="6 10" id="KW-1133">Transmembrane helix</keyword>